<dbReference type="InterPro" id="IPR004291">
    <property type="entry name" value="Transposase_IS66_central"/>
</dbReference>
<feature type="domain" description="Transposase IS66 central" evidence="2">
    <location>
        <begin position="186"/>
        <end position="254"/>
    </location>
</feature>
<accession>A0A2S4MJX4</accession>
<sequence>MDLRATDLPDDINALKAMVFARDEIVRKRDAQVADLQEQLSSRAVGIEHLKLTIAKLRRMQFGRQSEKLDRQIEQLELRLDGLQADEGATDMATPAVACRPRRAGSGRKPLPDHLEREVRVHLPAHDHCPDGGGRLKPLGEDVAEQLESVRAHFRVIRHRRPKLASTCCDCIVQAAAPTRPVDRRIPGPALLAHIAVSKFGFHIPLHRQAVMYARDGVEIDPGTMGYWMGSVSQLLKPLVDAVRRYALAGSKIHGQRHSRRAFSLLWFCWRFLFS</sequence>
<evidence type="ECO:0000313" key="6">
    <source>
        <dbReference type="Proteomes" id="UP000237381"/>
    </source>
</evidence>
<organism evidence="5 6">
    <name type="scientific">Paraburkholderia eburnea</name>
    <dbReference type="NCBI Taxonomy" id="1189126"/>
    <lineage>
        <taxon>Bacteria</taxon>
        <taxon>Pseudomonadati</taxon>
        <taxon>Pseudomonadota</taxon>
        <taxon>Betaproteobacteria</taxon>
        <taxon>Burkholderiales</taxon>
        <taxon>Burkholderiaceae</taxon>
        <taxon>Paraburkholderia</taxon>
    </lineage>
</organism>
<protein>
    <submittedName>
        <fullName evidence="5">Transposase</fullName>
    </submittedName>
</protein>
<evidence type="ECO:0000259" key="3">
    <source>
        <dbReference type="Pfam" id="PF13005"/>
    </source>
</evidence>
<dbReference type="InterPro" id="IPR024463">
    <property type="entry name" value="Transposase_TnpC_homeodom"/>
</dbReference>
<comment type="caution">
    <text evidence="5">The sequence shown here is derived from an EMBL/GenBank/DDBJ whole genome shotgun (WGS) entry which is preliminary data.</text>
</comment>
<dbReference type="PANTHER" id="PTHR33678:SF1">
    <property type="entry name" value="BLL1576 PROTEIN"/>
    <property type="match status" value="1"/>
</dbReference>
<dbReference type="Pfam" id="PF13007">
    <property type="entry name" value="LZ_Tnp_IS66"/>
    <property type="match status" value="1"/>
</dbReference>
<dbReference type="Proteomes" id="UP000237381">
    <property type="component" value="Unassembled WGS sequence"/>
</dbReference>
<feature type="coiled-coil region" evidence="1">
    <location>
        <begin position="59"/>
        <end position="86"/>
    </location>
</feature>
<evidence type="ECO:0000259" key="2">
    <source>
        <dbReference type="Pfam" id="PF03050"/>
    </source>
</evidence>
<dbReference type="InterPro" id="IPR052344">
    <property type="entry name" value="Transposase-related"/>
</dbReference>
<evidence type="ECO:0000256" key="1">
    <source>
        <dbReference type="SAM" id="Coils"/>
    </source>
</evidence>
<proteinExistence type="predicted"/>
<feature type="domain" description="Transposase TnpC homeodomain" evidence="4">
    <location>
        <begin position="49"/>
        <end position="119"/>
    </location>
</feature>
<feature type="domain" description="Transposase IS66 zinc-finger binding" evidence="3">
    <location>
        <begin position="127"/>
        <end position="170"/>
    </location>
</feature>
<gene>
    <name evidence="5" type="ORF">B0G62_102695</name>
</gene>
<keyword evidence="6" id="KW-1185">Reference proteome</keyword>
<dbReference type="PANTHER" id="PTHR33678">
    <property type="entry name" value="BLL1576 PROTEIN"/>
    <property type="match status" value="1"/>
</dbReference>
<evidence type="ECO:0000313" key="5">
    <source>
        <dbReference type="EMBL" id="POR55084.1"/>
    </source>
</evidence>
<dbReference type="InterPro" id="IPR024474">
    <property type="entry name" value="Znf_dom_IS66"/>
</dbReference>
<reference evidence="5 6" key="1">
    <citation type="submission" date="2018-01" db="EMBL/GenBank/DDBJ databases">
        <title>Genomic Encyclopedia of Type Strains, Phase III (KMG-III): the genomes of soil and plant-associated and newly described type strains.</title>
        <authorList>
            <person name="Whitman W."/>
        </authorList>
    </citation>
    <scope>NUCLEOTIDE SEQUENCE [LARGE SCALE GENOMIC DNA]</scope>
    <source>
        <strain evidence="5 6">JCM 18070</strain>
    </source>
</reference>
<dbReference type="AlphaFoldDB" id="A0A2S4MJX4"/>
<evidence type="ECO:0000259" key="4">
    <source>
        <dbReference type="Pfam" id="PF13007"/>
    </source>
</evidence>
<name>A0A2S4MJX4_9BURK</name>
<dbReference type="Pfam" id="PF03050">
    <property type="entry name" value="DDE_Tnp_IS66"/>
    <property type="match status" value="1"/>
</dbReference>
<dbReference type="Pfam" id="PF13005">
    <property type="entry name" value="zf-IS66"/>
    <property type="match status" value="1"/>
</dbReference>
<dbReference type="EMBL" id="PQGA01000002">
    <property type="protein sequence ID" value="POR55084.1"/>
    <property type="molecule type" value="Genomic_DNA"/>
</dbReference>
<keyword evidence="1" id="KW-0175">Coiled coil</keyword>